<dbReference type="GO" id="GO:0032580">
    <property type="term" value="C:Golgi cisterna membrane"/>
    <property type="evidence" value="ECO:0007669"/>
    <property type="project" value="TreeGrafter"/>
</dbReference>
<dbReference type="EMBL" id="WIXE01016917">
    <property type="protein sequence ID" value="KAK5972173.1"/>
    <property type="molecule type" value="Genomic_DNA"/>
</dbReference>
<accession>A0AAN8FX44</accession>
<keyword evidence="3" id="KW-1185">Reference proteome</keyword>
<evidence type="ECO:0000313" key="3">
    <source>
        <dbReference type="Proteomes" id="UP001331761"/>
    </source>
</evidence>
<proteinExistence type="predicted"/>
<name>A0AAN8FX44_TRICO</name>
<protein>
    <submittedName>
        <fullName evidence="2">Uncharacterized protein</fullName>
    </submittedName>
</protein>
<keyword evidence="1" id="KW-0472">Membrane</keyword>
<keyword evidence="1" id="KW-1133">Transmembrane helix</keyword>
<dbReference type="AlphaFoldDB" id="A0AAN8FX44"/>
<evidence type="ECO:0000313" key="2">
    <source>
        <dbReference type="EMBL" id="KAK5972173.1"/>
    </source>
</evidence>
<gene>
    <name evidence="2" type="ORF">GCK32_011161</name>
</gene>
<dbReference type="InterPro" id="IPR015672">
    <property type="entry name" value="GPHR/GTG"/>
</dbReference>
<dbReference type="PANTHER" id="PTHR15948">
    <property type="entry name" value="G-PROTEIN COUPLED RECEPTOR 89-RELATED"/>
    <property type="match status" value="1"/>
</dbReference>
<organism evidence="2 3">
    <name type="scientific">Trichostrongylus colubriformis</name>
    <name type="common">Black scour worm</name>
    <dbReference type="NCBI Taxonomy" id="6319"/>
    <lineage>
        <taxon>Eukaryota</taxon>
        <taxon>Metazoa</taxon>
        <taxon>Ecdysozoa</taxon>
        <taxon>Nematoda</taxon>
        <taxon>Chromadorea</taxon>
        <taxon>Rhabditida</taxon>
        <taxon>Rhabditina</taxon>
        <taxon>Rhabditomorpha</taxon>
        <taxon>Strongyloidea</taxon>
        <taxon>Trichostrongylidae</taxon>
        <taxon>Trichostrongylus</taxon>
    </lineage>
</organism>
<sequence>MSAWDVGVMVTSQVLFFVCGWLFFMKQLFKNYEVRNRVVQLVFSITFALSCTMFELIIFEIMDVMDSE</sequence>
<feature type="transmembrane region" description="Helical" evidence="1">
    <location>
        <begin position="37"/>
        <end position="59"/>
    </location>
</feature>
<dbReference type="GO" id="GO:0008308">
    <property type="term" value="F:voltage-gated monoatomic anion channel activity"/>
    <property type="evidence" value="ECO:0007669"/>
    <property type="project" value="TreeGrafter"/>
</dbReference>
<dbReference type="PANTHER" id="PTHR15948:SF0">
    <property type="entry name" value="GOLGI PH REGULATOR A-RELATED"/>
    <property type="match status" value="1"/>
</dbReference>
<feature type="transmembrane region" description="Helical" evidence="1">
    <location>
        <begin position="6"/>
        <end position="25"/>
    </location>
</feature>
<evidence type="ECO:0000256" key="1">
    <source>
        <dbReference type="SAM" id="Phobius"/>
    </source>
</evidence>
<keyword evidence="1" id="KW-0812">Transmembrane</keyword>
<reference evidence="2 3" key="1">
    <citation type="submission" date="2019-10" db="EMBL/GenBank/DDBJ databases">
        <title>Assembly and Annotation for the nematode Trichostrongylus colubriformis.</title>
        <authorList>
            <person name="Martin J."/>
        </authorList>
    </citation>
    <scope>NUCLEOTIDE SEQUENCE [LARGE SCALE GENOMIC DNA]</scope>
    <source>
        <strain evidence="2">G859</strain>
        <tissue evidence="2">Whole worm</tissue>
    </source>
</reference>
<comment type="caution">
    <text evidence="2">The sequence shown here is derived from an EMBL/GenBank/DDBJ whole genome shotgun (WGS) entry which is preliminary data.</text>
</comment>
<dbReference type="Proteomes" id="UP001331761">
    <property type="component" value="Unassembled WGS sequence"/>
</dbReference>
<dbReference type="GO" id="GO:0051452">
    <property type="term" value="P:intracellular pH reduction"/>
    <property type="evidence" value="ECO:0007669"/>
    <property type="project" value="TreeGrafter"/>
</dbReference>